<evidence type="ECO:0000313" key="3">
    <source>
        <dbReference type="Proteomes" id="UP000027265"/>
    </source>
</evidence>
<name>A0A067P9Z7_9AGAM</name>
<reference evidence="3" key="1">
    <citation type="journal article" date="2014" name="Proc. Natl. Acad. Sci. U.S.A.">
        <title>Extensive sampling of basidiomycete genomes demonstrates inadequacy of the white-rot/brown-rot paradigm for wood decay fungi.</title>
        <authorList>
            <person name="Riley R."/>
            <person name="Salamov A.A."/>
            <person name="Brown D.W."/>
            <person name="Nagy L.G."/>
            <person name="Floudas D."/>
            <person name="Held B.W."/>
            <person name="Levasseur A."/>
            <person name="Lombard V."/>
            <person name="Morin E."/>
            <person name="Otillar R."/>
            <person name="Lindquist E.A."/>
            <person name="Sun H."/>
            <person name="LaButti K.M."/>
            <person name="Schmutz J."/>
            <person name="Jabbour D."/>
            <person name="Luo H."/>
            <person name="Baker S.E."/>
            <person name="Pisabarro A.G."/>
            <person name="Walton J.D."/>
            <person name="Blanchette R.A."/>
            <person name="Henrissat B."/>
            <person name="Martin F."/>
            <person name="Cullen D."/>
            <person name="Hibbett D.S."/>
            <person name="Grigoriev I.V."/>
        </authorList>
    </citation>
    <scope>NUCLEOTIDE SEQUENCE [LARGE SCALE GENOMIC DNA]</scope>
    <source>
        <strain evidence="3">MUCL 33604</strain>
    </source>
</reference>
<dbReference type="InParanoid" id="A0A067P9Z7"/>
<feature type="compositionally biased region" description="Polar residues" evidence="1">
    <location>
        <begin position="1"/>
        <end position="21"/>
    </location>
</feature>
<evidence type="ECO:0000313" key="2">
    <source>
        <dbReference type="EMBL" id="KDQ50650.1"/>
    </source>
</evidence>
<organism evidence="2 3">
    <name type="scientific">Jaapia argillacea MUCL 33604</name>
    <dbReference type="NCBI Taxonomy" id="933084"/>
    <lineage>
        <taxon>Eukaryota</taxon>
        <taxon>Fungi</taxon>
        <taxon>Dikarya</taxon>
        <taxon>Basidiomycota</taxon>
        <taxon>Agaricomycotina</taxon>
        <taxon>Agaricomycetes</taxon>
        <taxon>Agaricomycetidae</taxon>
        <taxon>Jaapiales</taxon>
        <taxon>Jaapiaceae</taxon>
        <taxon>Jaapia</taxon>
    </lineage>
</organism>
<dbReference type="AlphaFoldDB" id="A0A067P9Z7"/>
<accession>A0A067P9Z7</accession>
<dbReference type="HOGENOM" id="CLU_2671401_0_0_1"/>
<sequence length="75" mass="8441">MSNAPTPNVSGSNRAVPSNKNGGECRKQQDKTTEKTREDRSRNRDIQLAELEAKMKQYEASLVDILKTLDDIFDS</sequence>
<evidence type="ECO:0000256" key="1">
    <source>
        <dbReference type="SAM" id="MobiDB-lite"/>
    </source>
</evidence>
<dbReference type="EMBL" id="KL197757">
    <property type="protein sequence ID" value="KDQ50650.1"/>
    <property type="molecule type" value="Genomic_DNA"/>
</dbReference>
<keyword evidence="3" id="KW-1185">Reference proteome</keyword>
<proteinExistence type="predicted"/>
<feature type="compositionally biased region" description="Basic and acidic residues" evidence="1">
    <location>
        <begin position="23"/>
        <end position="45"/>
    </location>
</feature>
<protein>
    <submittedName>
        <fullName evidence="2">Uncharacterized protein</fullName>
    </submittedName>
</protein>
<gene>
    <name evidence="2" type="ORF">JAAARDRAFT_199781</name>
</gene>
<feature type="region of interest" description="Disordered" evidence="1">
    <location>
        <begin position="1"/>
        <end position="45"/>
    </location>
</feature>
<dbReference type="Proteomes" id="UP000027265">
    <property type="component" value="Unassembled WGS sequence"/>
</dbReference>